<feature type="binding site" evidence="10 12">
    <location>
        <begin position="47"/>
        <end position="49"/>
    </location>
    <ligand>
        <name>L-glutamine</name>
        <dbReference type="ChEBI" id="CHEBI:58359"/>
    </ligand>
</feature>
<dbReference type="HAMAP" id="MF_01615">
    <property type="entry name" value="PdxT"/>
    <property type="match status" value="1"/>
</dbReference>
<comment type="catalytic activity">
    <reaction evidence="6 10">
        <text>aldehydo-D-ribose 5-phosphate + D-glyceraldehyde 3-phosphate + L-glutamine = pyridoxal 5'-phosphate + L-glutamate + phosphate + 3 H2O + H(+)</text>
        <dbReference type="Rhea" id="RHEA:31507"/>
        <dbReference type="ChEBI" id="CHEBI:15377"/>
        <dbReference type="ChEBI" id="CHEBI:15378"/>
        <dbReference type="ChEBI" id="CHEBI:29985"/>
        <dbReference type="ChEBI" id="CHEBI:43474"/>
        <dbReference type="ChEBI" id="CHEBI:58273"/>
        <dbReference type="ChEBI" id="CHEBI:58359"/>
        <dbReference type="ChEBI" id="CHEBI:59776"/>
        <dbReference type="ChEBI" id="CHEBI:597326"/>
        <dbReference type="EC" id="4.3.3.6"/>
    </reaction>
</comment>
<dbReference type="GO" id="GO:0042823">
    <property type="term" value="P:pyridoxal phosphate biosynthetic process"/>
    <property type="evidence" value="ECO:0007669"/>
    <property type="project" value="UniProtKB-UniRule"/>
</dbReference>
<evidence type="ECO:0000256" key="10">
    <source>
        <dbReference type="HAMAP-Rule" id="MF_01615"/>
    </source>
</evidence>
<dbReference type="CDD" id="cd01749">
    <property type="entry name" value="GATase1_PB"/>
    <property type="match status" value="1"/>
</dbReference>
<dbReference type="PROSITE" id="PS51273">
    <property type="entry name" value="GATASE_TYPE_1"/>
    <property type="match status" value="1"/>
</dbReference>
<evidence type="ECO:0000256" key="8">
    <source>
        <dbReference type="ARBA" id="ARBA00054599"/>
    </source>
</evidence>
<feature type="active site" description="Nucleophile" evidence="10 11">
    <location>
        <position position="77"/>
    </location>
</feature>
<dbReference type="PROSITE" id="PS51130">
    <property type="entry name" value="PDXT_SNO_2"/>
    <property type="match status" value="1"/>
</dbReference>
<dbReference type="GO" id="GO:0004359">
    <property type="term" value="F:glutaminase activity"/>
    <property type="evidence" value="ECO:0007669"/>
    <property type="project" value="UniProtKB-UniRule"/>
</dbReference>
<evidence type="ECO:0000256" key="3">
    <source>
        <dbReference type="ARBA" id="ARBA00022898"/>
    </source>
</evidence>
<keyword evidence="4 10" id="KW-0315">Glutamine amidotransferase</keyword>
<dbReference type="GO" id="GO:0006543">
    <property type="term" value="P:L-glutamine catabolic process"/>
    <property type="evidence" value="ECO:0007669"/>
    <property type="project" value="UniProtKB-UniRule"/>
</dbReference>
<dbReference type="EC" id="4.3.3.6" evidence="10"/>
<evidence type="ECO:0000256" key="2">
    <source>
        <dbReference type="ARBA" id="ARBA00022801"/>
    </source>
</evidence>
<dbReference type="Gene3D" id="3.40.50.880">
    <property type="match status" value="1"/>
</dbReference>
<dbReference type="PANTHER" id="PTHR31559">
    <property type="entry name" value="PYRIDOXAL 5'-PHOSPHATE SYNTHASE SUBUNIT SNO"/>
    <property type="match status" value="1"/>
</dbReference>
<keyword evidence="13" id="KW-0808">Transferase</keyword>
<proteinExistence type="inferred from homology"/>
<dbReference type="FunFam" id="3.40.50.880:FF:000010">
    <property type="entry name" value="uncharacterized protein LOC100176842 isoform X2"/>
    <property type="match status" value="1"/>
</dbReference>
<evidence type="ECO:0000256" key="1">
    <source>
        <dbReference type="ARBA" id="ARBA00008345"/>
    </source>
</evidence>
<dbReference type="GO" id="GO:1903600">
    <property type="term" value="C:glutaminase complex"/>
    <property type="evidence" value="ECO:0007669"/>
    <property type="project" value="TreeGrafter"/>
</dbReference>
<dbReference type="PIRSF" id="PIRSF005639">
    <property type="entry name" value="Glut_amidoT_SNO"/>
    <property type="match status" value="1"/>
</dbReference>
<evidence type="ECO:0000256" key="11">
    <source>
        <dbReference type="PIRSR" id="PIRSR005639-1"/>
    </source>
</evidence>
<comment type="similarity">
    <text evidence="1 10">Belongs to the glutaminase PdxT/SNO family.</text>
</comment>
<feature type="binding site" evidence="10 12">
    <location>
        <position position="103"/>
    </location>
    <ligand>
        <name>L-glutamine</name>
        <dbReference type="ChEBI" id="CHEBI:58359"/>
    </ligand>
</feature>
<dbReference type="OrthoDB" id="9810320at2"/>
<evidence type="ECO:0000256" key="4">
    <source>
        <dbReference type="ARBA" id="ARBA00022962"/>
    </source>
</evidence>
<feature type="active site" description="Charge relay system" evidence="10 11">
    <location>
        <position position="169"/>
    </location>
</feature>
<gene>
    <name evidence="10 13" type="primary">pdxT</name>
    <name evidence="13" type="ORF">NCTC13163_00017</name>
</gene>
<feature type="binding site" evidence="10 12">
    <location>
        <begin position="131"/>
        <end position="132"/>
    </location>
    <ligand>
        <name>L-glutamine</name>
        <dbReference type="ChEBI" id="CHEBI:58359"/>
    </ligand>
</feature>
<comment type="pathway">
    <text evidence="10">Cofactor biosynthesis; pyridoxal 5'-phosphate biosynthesis.</text>
</comment>
<dbReference type="Pfam" id="PF01174">
    <property type="entry name" value="SNO"/>
    <property type="match status" value="1"/>
</dbReference>
<comment type="subunit">
    <text evidence="9 10">In the presence of PdxS, forms a dodecamer of heterodimers. Only shows activity in the heterodimer.</text>
</comment>
<dbReference type="GO" id="GO:0008614">
    <property type="term" value="P:pyridoxine metabolic process"/>
    <property type="evidence" value="ECO:0007669"/>
    <property type="project" value="TreeGrafter"/>
</dbReference>
<keyword evidence="5 10" id="KW-0456">Lyase</keyword>
<evidence type="ECO:0000256" key="5">
    <source>
        <dbReference type="ARBA" id="ARBA00023239"/>
    </source>
</evidence>
<evidence type="ECO:0000256" key="9">
    <source>
        <dbReference type="ARBA" id="ARBA00064749"/>
    </source>
</evidence>
<dbReference type="Proteomes" id="UP000254060">
    <property type="component" value="Unassembled WGS sequence"/>
</dbReference>
<evidence type="ECO:0000313" key="13">
    <source>
        <dbReference type="EMBL" id="STO06724.1"/>
    </source>
</evidence>
<dbReference type="EMBL" id="UGGP01000001">
    <property type="protein sequence ID" value="STO06724.1"/>
    <property type="molecule type" value="Genomic_DNA"/>
</dbReference>
<dbReference type="GO" id="GO:0016740">
    <property type="term" value="F:transferase activity"/>
    <property type="evidence" value="ECO:0007669"/>
    <property type="project" value="UniProtKB-KW"/>
</dbReference>
<evidence type="ECO:0000313" key="14">
    <source>
        <dbReference type="Proteomes" id="UP000254060"/>
    </source>
</evidence>
<reference evidence="13 14" key="1">
    <citation type="submission" date="2018-06" db="EMBL/GenBank/DDBJ databases">
        <authorList>
            <consortium name="Pathogen Informatics"/>
            <person name="Doyle S."/>
        </authorList>
    </citation>
    <scope>NUCLEOTIDE SEQUENCE [LARGE SCALE GENOMIC DNA]</scope>
    <source>
        <strain evidence="13 14">NCTC13163</strain>
    </source>
</reference>
<dbReference type="PANTHER" id="PTHR31559:SF0">
    <property type="entry name" value="PYRIDOXAL 5'-PHOSPHATE SYNTHASE SUBUNIT SNO1-RELATED"/>
    <property type="match status" value="1"/>
</dbReference>
<sequence length="192" mass="21252">MTTIGVLGMQGAIREHVRMLEALGADTLVVRSIDDLAHIDGLVLPGGESTAMRRLLDRYGLLEPLRTNTELPMFGTCAGLILLATEVEGYDAHLRKIPMTVKRNAFGRQVDSFEVELPVKGIEAPVEAVFIRAPQVAAVEPIVEVLAEVEEAIVAVRYDKYVACSFHPELTEDLSMHRYFLDLVEAKKHQLT</sequence>
<dbReference type="NCBIfam" id="TIGR03800">
    <property type="entry name" value="PLP_synth_Pdx2"/>
    <property type="match status" value="1"/>
</dbReference>
<dbReference type="STRING" id="1397694.GCA_000702585_00544"/>
<dbReference type="PROSITE" id="PS01236">
    <property type="entry name" value="PDXT_SNO_1"/>
    <property type="match status" value="1"/>
</dbReference>
<comment type="function">
    <text evidence="8 10">Catalyzes the hydrolysis of glutamine to glutamate and ammonia as part of the biosynthesis of pyridoxal 5'-phosphate. The resulting ammonia molecule is channeled to the active site of PdxS.</text>
</comment>
<dbReference type="AlphaFoldDB" id="A0A377FQ87"/>
<dbReference type="InterPro" id="IPR002161">
    <property type="entry name" value="PdxT/SNO"/>
</dbReference>
<protein>
    <recommendedName>
        <fullName evidence="10">Pyridoxal 5'-phosphate synthase subunit PdxT</fullName>
        <ecNumber evidence="10">4.3.3.6</ecNumber>
    </recommendedName>
    <alternativeName>
        <fullName evidence="10">Pdx2</fullName>
    </alternativeName>
    <alternativeName>
        <fullName evidence="10">Pyridoxal 5'-phosphate synthase glutaminase subunit</fullName>
        <ecNumber evidence="10">3.5.1.2</ecNumber>
    </alternativeName>
</protein>
<dbReference type="InterPro" id="IPR029062">
    <property type="entry name" value="Class_I_gatase-like"/>
</dbReference>
<feature type="active site" description="Charge relay system" evidence="10 11">
    <location>
        <position position="167"/>
    </location>
</feature>
<name>A0A377FQ87_9BACL</name>
<accession>A0A377FQ87</accession>
<evidence type="ECO:0000256" key="12">
    <source>
        <dbReference type="PIRSR" id="PIRSR005639-2"/>
    </source>
</evidence>
<dbReference type="SUPFAM" id="SSF52317">
    <property type="entry name" value="Class I glutamine amidotransferase-like"/>
    <property type="match status" value="1"/>
</dbReference>
<keyword evidence="3 10" id="KW-0663">Pyridoxal phosphate</keyword>
<dbReference type="GO" id="GO:0005829">
    <property type="term" value="C:cytosol"/>
    <property type="evidence" value="ECO:0007669"/>
    <property type="project" value="TreeGrafter"/>
</dbReference>
<keyword evidence="2 10" id="KW-0378">Hydrolase</keyword>
<dbReference type="UniPathway" id="UPA00245"/>
<dbReference type="RefSeq" id="WP_029334010.1">
    <property type="nucleotide sequence ID" value="NZ_UGGP01000001.1"/>
</dbReference>
<dbReference type="EC" id="3.5.1.2" evidence="10"/>
<dbReference type="GO" id="GO:0036381">
    <property type="term" value="F:pyridoxal 5'-phosphate synthase (glutamine hydrolysing) activity"/>
    <property type="evidence" value="ECO:0007669"/>
    <property type="project" value="UniProtKB-UniRule"/>
</dbReference>
<evidence type="ECO:0000256" key="7">
    <source>
        <dbReference type="ARBA" id="ARBA00049534"/>
    </source>
</evidence>
<comment type="catalytic activity">
    <reaction evidence="7 10">
        <text>L-glutamine + H2O = L-glutamate + NH4(+)</text>
        <dbReference type="Rhea" id="RHEA:15889"/>
        <dbReference type="ChEBI" id="CHEBI:15377"/>
        <dbReference type="ChEBI" id="CHEBI:28938"/>
        <dbReference type="ChEBI" id="CHEBI:29985"/>
        <dbReference type="ChEBI" id="CHEBI:58359"/>
        <dbReference type="EC" id="3.5.1.2"/>
    </reaction>
</comment>
<organism evidence="13 14">
    <name type="scientific">Exiguobacterium aurantiacum</name>
    <dbReference type="NCBI Taxonomy" id="33987"/>
    <lineage>
        <taxon>Bacteria</taxon>
        <taxon>Bacillati</taxon>
        <taxon>Bacillota</taxon>
        <taxon>Bacilli</taxon>
        <taxon>Bacillales</taxon>
        <taxon>Bacillales Family XII. Incertae Sedis</taxon>
        <taxon>Exiguobacterium</taxon>
    </lineage>
</organism>
<evidence type="ECO:0000256" key="6">
    <source>
        <dbReference type="ARBA" id="ARBA00047992"/>
    </source>
</evidence>
<dbReference type="InterPro" id="IPR021196">
    <property type="entry name" value="PdxT/SNO_CS"/>
</dbReference>